<dbReference type="InterPro" id="IPR035965">
    <property type="entry name" value="PAS-like_dom_sf"/>
</dbReference>
<feature type="region of interest" description="Disordered" evidence="4">
    <location>
        <begin position="1"/>
        <end position="51"/>
    </location>
</feature>
<dbReference type="CDD" id="cd00075">
    <property type="entry name" value="HATPase"/>
    <property type="match status" value="1"/>
</dbReference>
<gene>
    <name evidence="7" type="ORF">CA267_014335</name>
</gene>
<dbReference type="OrthoDB" id="9776727at2"/>
<evidence type="ECO:0000256" key="2">
    <source>
        <dbReference type="ARBA" id="ARBA00012438"/>
    </source>
</evidence>
<evidence type="ECO:0000259" key="6">
    <source>
        <dbReference type="PROSITE" id="PS50112"/>
    </source>
</evidence>
<dbReference type="Proteomes" id="UP000219285">
    <property type="component" value="Chromosome"/>
</dbReference>
<evidence type="ECO:0000313" key="8">
    <source>
        <dbReference type="Proteomes" id="UP000219285"/>
    </source>
</evidence>
<dbReference type="PROSITE" id="PS50112">
    <property type="entry name" value="PAS"/>
    <property type="match status" value="1"/>
</dbReference>
<dbReference type="Pfam" id="PF13188">
    <property type="entry name" value="PAS_8"/>
    <property type="match status" value="1"/>
</dbReference>
<dbReference type="InterPro" id="IPR036890">
    <property type="entry name" value="HATPase_C_sf"/>
</dbReference>
<dbReference type="CDD" id="cd00082">
    <property type="entry name" value="HisKA"/>
    <property type="match status" value="1"/>
</dbReference>
<dbReference type="KEGG" id="apel:CA267_014335"/>
<dbReference type="InterPro" id="IPR000014">
    <property type="entry name" value="PAS"/>
</dbReference>
<dbReference type="Gene3D" id="1.10.287.130">
    <property type="match status" value="1"/>
</dbReference>
<evidence type="ECO:0000256" key="1">
    <source>
        <dbReference type="ARBA" id="ARBA00000085"/>
    </source>
</evidence>
<dbReference type="AlphaFoldDB" id="A0A6N3IZP6"/>
<accession>A0A6N3IZP6</accession>
<dbReference type="GO" id="GO:0000155">
    <property type="term" value="F:phosphorelay sensor kinase activity"/>
    <property type="evidence" value="ECO:0007669"/>
    <property type="project" value="InterPro"/>
</dbReference>
<keyword evidence="8" id="KW-1185">Reference proteome</keyword>
<dbReference type="InterPro" id="IPR004358">
    <property type="entry name" value="Sig_transdc_His_kin-like_C"/>
</dbReference>
<reference evidence="7 8" key="2">
    <citation type="submission" date="2020-04" db="EMBL/GenBank/DDBJ databases">
        <title>Complete genome sequence of Alteromonas pelagimontana 5.12T.</title>
        <authorList>
            <person name="Sinha R.K."/>
            <person name="Krishnan K.P."/>
            <person name="Kurian J.P."/>
        </authorList>
    </citation>
    <scope>NUCLEOTIDE SEQUENCE [LARGE SCALE GENOMIC DNA]</scope>
    <source>
        <strain evidence="7 8">5.12</strain>
    </source>
</reference>
<dbReference type="InterPro" id="IPR005467">
    <property type="entry name" value="His_kinase_dom"/>
</dbReference>
<dbReference type="Pfam" id="PF02518">
    <property type="entry name" value="HATPase_c"/>
    <property type="match status" value="1"/>
</dbReference>
<keyword evidence="3" id="KW-0597">Phosphoprotein</keyword>
<feature type="compositionally biased region" description="Basic and acidic residues" evidence="4">
    <location>
        <begin position="18"/>
        <end position="28"/>
    </location>
</feature>
<organism evidence="7 8">
    <name type="scientific">Alteromonas pelagimontana</name>
    <dbReference type="NCBI Taxonomy" id="1858656"/>
    <lineage>
        <taxon>Bacteria</taxon>
        <taxon>Pseudomonadati</taxon>
        <taxon>Pseudomonadota</taxon>
        <taxon>Gammaproteobacteria</taxon>
        <taxon>Alteromonadales</taxon>
        <taxon>Alteromonadaceae</taxon>
        <taxon>Alteromonas/Salinimonas group</taxon>
        <taxon>Alteromonas</taxon>
    </lineage>
</organism>
<dbReference type="Gene3D" id="3.30.565.10">
    <property type="entry name" value="Histidine kinase-like ATPase, C-terminal domain"/>
    <property type="match status" value="1"/>
</dbReference>
<feature type="domain" description="PAS" evidence="6">
    <location>
        <begin position="59"/>
        <end position="95"/>
    </location>
</feature>
<evidence type="ECO:0000313" key="7">
    <source>
        <dbReference type="EMBL" id="QJR82882.1"/>
    </source>
</evidence>
<dbReference type="Gene3D" id="3.30.450.20">
    <property type="entry name" value="PAS domain"/>
    <property type="match status" value="1"/>
</dbReference>
<dbReference type="SMART" id="SM00387">
    <property type="entry name" value="HATPase_c"/>
    <property type="match status" value="1"/>
</dbReference>
<feature type="domain" description="Histidine kinase" evidence="5">
    <location>
        <begin position="174"/>
        <end position="382"/>
    </location>
</feature>
<dbReference type="PRINTS" id="PR00344">
    <property type="entry name" value="BCTRLSENSOR"/>
</dbReference>
<proteinExistence type="predicted"/>
<dbReference type="PANTHER" id="PTHR43065">
    <property type="entry name" value="SENSOR HISTIDINE KINASE"/>
    <property type="match status" value="1"/>
</dbReference>
<evidence type="ECO:0000256" key="3">
    <source>
        <dbReference type="ARBA" id="ARBA00022553"/>
    </source>
</evidence>
<dbReference type="PROSITE" id="PS50109">
    <property type="entry name" value="HIS_KIN"/>
    <property type="match status" value="1"/>
</dbReference>
<feature type="compositionally biased region" description="Polar residues" evidence="4">
    <location>
        <begin position="1"/>
        <end position="16"/>
    </location>
</feature>
<dbReference type="RefSeq" id="WP_075610815.1">
    <property type="nucleotide sequence ID" value="NZ_CP052766.1"/>
</dbReference>
<dbReference type="PANTHER" id="PTHR43065:SF29">
    <property type="entry name" value="SENSOR PROTEIN KINASE FLES"/>
    <property type="match status" value="1"/>
</dbReference>
<dbReference type="InterPro" id="IPR003594">
    <property type="entry name" value="HATPase_dom"/>
</dbReference>
<dbReference type="EC" id="2.7.13.3" evidence="2"/>
<name>A0A6N3IZP6_9ALTE</name>
<dbReference type="SMART" id="SM00388">
    <property type="entry name" value="HisKA"/>
    <property type="match status" value="1"/>
</dbReference>
<comment type="catalytic activity">
    <reaction evidence="1">
        <text>ATP + protein L-histidine = ADP + protein N-phospho-L-histidine.</text>
        <dbReference type="EC" id="2.7.13.3"/>
    </reaction>
</comment>
<reference evidence="8" key="1">
    <citation type="submission" date="2014-12" db="EMBL/GenBank/DDBJ databases">
        <title>Complete genome sequence of a multi-drug resistant Klebsiella pneumoniae.</title>
        <authorList>
            <person name="Hua X."/>
            <person name="Chen Q."/>
            <person name="Li X."/>
            <person name="Feng Y."/>
            <person name="Ruan Z."/>
            <person name="Yu Y."/>
        </authorList>
    </citation>
    <scope>NUCLEOTIDE SEQUENCE [LARGE SCALE GENOMIC DNA]</scope>
    <source>
        <strain evidence="8">5.12</strain>
    </source>
</reference>
<protein>
    <recommendedName>
        <fullName evidence="2">histidine kinase</fullName>
        <ecNumber evidence="2">2.7.13.3</ecNumber>
    </recommendedName>
</protein>
<dbReference type="SUPFAM" id="SSF55874">
    <property type="entry name" value="ATPase domain of HSP90 chaperone/DNA topoisomerase II/histidine kinase"/>
    <property type="match status" value="1"/>
</dbReference>
<dbReference type="EMBL" id="CP052766">
    <property type="protein sequence ID" value="QJR82882.1"/>
    <property type="molecule type" value="Genomic_DNA"/>
</dbReference>
<sequence length="396" mass="42525">MAYDSSQYSGDYTSDFLNGHEGHYRSSDDTNSSQRNALRKPKGAPTNAENDEVHALRKQANRLSHLLQVMPAGVIVLDGSGIVRQANSQAIDLLGEPLEGELWRTIIQRSFKPRADDGHEVSLIDGRRVKLSITPLENEPGQLIVLTDLTETRQLQARVSHMQRLSALGKMVASLAHQIRTPLSAAMLYAANMKRKGLGEEATINFADKLTARLKDLESQVNDMLLFAKSGEDQVVGLLTLSDVHQAVATTSTVFIQQASQHVIFNGFQQEACFTGNITALQGALLNLLHNASQVSPKGSTIKVNAVVGKNTLEISVCDAGPGVPEALQQKIFEPFFTTKTHGTGLGLAVVKSVVSAHKGQLSVTNLADCGASFVVSLPLSAPLSNSSSQYAGECS</sequence>
<evidence type="ECO:0000259" key="5">
    <source>
        <dbReference type="PROSITE" id="PS50109"/>
    </source>
</evidence>
<dbReference type="SUPFAM" id="SSF55785">
    <property type="entry name" value="PYP-like sensor domain (PAS domain)"/>
    <property type="match status" value="1"/>
</dbReference>
<evidence type="ECO:0000256" key="4">
    <source>
        <dbReference type="SAM" id="MobiDB-lite"/>
    </source>
</evidence>
<dbReference type="InterPro" id="IPR036097">
    <property type="entry name" value="HisK_dim/P_sf"/>
</dbReference>
<dbReference type="SUPFAM" id="SSF47384">
    <property type="entry name" value="Homodimeric domain of signal transducing histidine kinase"/>
    <property type="match status" value="1"/>
</dbReference>
<dbReference type="InterPro" id="IPR003661">
    <property type="entry name" value="HisK_dim/P_dom"/>
</dbReference>
<dbReference type="Pfam" id="PF00512">
    <property type="entry name" value="HisKA"/>
    <property type="match status" value="1"/>
</dbReference>